<protein>
    <submittedName>
        <fullName evidence="1">Uncharacterized protein</fullName>
    </submittedName>
</protein>
<dbReference type="Proteomes" id="UP000449906">
    <property type="component" value="Unassembled WGS sequence"/>
</dbReference>
<accession>A0A7J5E161</accession>
<proteinExistence type="predicted"/>
<dbReference type="EMBL" id="WBVM01000001">
    <property type="protein sequence ID" value="KAB2811913.1"/>
    <property type="molecule type" value="Genomic_DNA"/>
</dbReference>
<name>A0A7J5E161_NOCSI</name>
<sequence length="337" mass="35769">MSYSPGRIAVTAVTVGLLGSTLSGCGLLDGSSRLEKALEYLPAGTRSVQFVDRAKIADRLDLDDLATGASEDDVRRWAEASKDEAYGTELARWLAPMQEAAFSDFDVEWEVIGTGDGGLTRIWRMSDDLDFDKVAADLEDAGYERSGSKDRPVFHADIADAEDGLVGGRYPIPPLDLALVPGEELIVTGTAVDEVLDAVDDDADSLADEGSFGDLLDQADDRDDVEYAAMTLDLPCAPPGVRDAKGEGMGLFVPSDETVRAVRMFDSDKAATADVASLDDALTEFEQLAGVEGPPEVTTDGSVVRIEMGFDERRSAASAYASNRGPFACLTAPPATP</sequence>
<dbReference type="RefSeq" id="WP_151579334.1">
    <property type="nucleotide sequence ID" value="NZ_CP182503.1"/>
</dbReference>
<evidence type="ECO:0000313" key="1">
    <source>
        <dbReference type="EMBL" id="KAB2811913.1"/>
    </source>
</evidence>
<organism evidence="1 2">
    <name type="scientific">Nocardioides simplex</name>
    <name type="common">Arthrobacter simplex</name>
    <dbReference type="NCBI Taxonomy" id="2045"/>
    <lineage>
        <taxon>Bacteria</taxon>
        <taxon>Bacillati</taxon>
        <taxon>Actinomycetota</taxon>
        <taxon>Actinomycetes</taxon>
        <taxon>Propionibacteriales</taxon>
        <taxon>Nocardioidaceae</taxon>
        <taxon>Pimelobacter</taxon>
    </lineage>
</organism>
<gene>
    <name evidence="1" type="ORF">F9L07_08730</name>
</gene>
<evidence type="ECO:0000313" key="2">
    <source>
        <dbReference type="Proteomes" id="UP000449906"/>
    </source>
</evidence>
<dbReference type="PROSITE" id="PS51257">
    <property type="entry name" value="PROKAR_LIPOPROTEIN"/>
    <property type="match status" value="1"/>
</dbReference>
<comment type="caution">
    <text evidence="1">The sequence shown here is derived from an EMBL/GenBank/DDBJ whole genome shotgun (WGS) entry which is preliminary data.</text>
</comment>
<dbReference type="AlphaFoldDB" id="A0A7J5E161"/>
<reference evidence="1 2" key="1">
    <citation type="submission" date="2019-09" db="EMBL/GenBank/DDBJ databases">
        <title>Pimelobacter sp. isolated from Paulinella.</title>
        <authorList>
            <person name="Jeong S.E."/>
        </authorList>
    </citation>
    <scope>NUCLEOTIDE SEQUENCE [LARGE SCALE GENOMIC DNA]</scope>
    <source>
        <strain evidence="1 2">Pch-N</strain>
    </source>
</reference>